<dbReference type="PANTHER" id="PTHR46796">
    <property type="entry name" value="HTH-TYPE TRANSCRIPTIONAL ACTIVATOR RHAS-RELATED"/>
    <property type="match status" value="1"/>
</dbReference>
<gene>
    <name evidence="5" type="ORF">EDC50_1596</name>
</gene>
<evidence type="ECO:0000256" key="2">
    <source>
        <dbReference type="ARBA" id="ARBA00023125"/>
    </source>
</evidence>
<name>A0A3N4W155_9GAMM</name>
<dbReference type="GO" id="GO:0003700">
    <property type="term" value="F:DNA-binding transcription factor activity"/>
    <property type="evidence" value="ECO:0007669"/>
    <property type="project" value="InterPro"/>
</dbReference>
<evidence type="ECO:0000313" key="6">
    <source>
        <dbReference type="Proteomes" id="UP000269708"/>
    </source>
</evidence>
<sequence length="235" mass="25024">MHAPCAYQTRHAAGDALATHRHRTAYAALVLDGDYLEASADGPAECVPGSLILHPRFHAHGDRFGRRGARVINLDLPPGLAPETVTVLRVPALAEAAAVFARGAHELPALVAACAAQPPAPLHDWQRPFLDALRDGDAPIARLARDAGVSLAHASRSFLRSHGMPPQLLRRELRCRRALALLAGDAPLAEIAARSGFADQSHLTRALRGFAGLPPARLRRQIKSVQDGAAPGMRP</sequence>
<reference evidence="5 6" key="1">
    <citation type="submission" date="2018-11" db="EMBL/GenBank/DDBJ databases">
        <title>Genomic Encyclopedia of Type Strains, Phase IV (KMG-IV): sequencing the most valuable type-strain genomes for metagenomic binning, comparative biology and taxonomic classification.</title>
        <authorList>
            <person name="Goeker M."/>
        </authorList>
    </citation>
    <scope>NUCLEOTIDE SEQUENCE [LARGE SCALE GENOMIC DNA]</scope>
    <source>
        <strain evidence="5 6">DSM 25623</strain>
    </source>
</reference>
<accession>A0A3N4W155</accession>
<dbReference type="EMBL" id="RKQN01000002">
    <property type="protein sequence ID" value="RPE79770.1"/>
    <property type="molecule type" value="Genomic_DNA"/>
</dbReference>
<dbReference type="InterPro" id="IPR009057">
    <property type="entry name" value="Homeodomain-like_sf"/>
</dbReference>
<protein>
    <submittedName>
        <fullName evidence="5">AraC family transcriptional regulator</fullName>
    </submittedName>
</protein>
<dbReference type="GO" id="GO:0043565">
    <property type="term" value="F:sequence-specific DNA binding"/>
    <property type="evidence" value="ECO:0007669"/>
    <property type="project" value="InterPro"/>
</dbReference>
<dbReference type="Pfam" id="PF12833">
    <property type="entry name" value="HTH_18"/>
    <property type="match status" value="1"/>
</dbReference>
<evidence type="ECO:0000256" key="3">
    <source>
        <dbReference type="ARBA" id="ARBA00023163"/>
    </source>
</evidence>
<dbReference type="InterPro" id="IPR050204">
    <property type="entry name" value="AraC_XylS_family_regulators"/>
</dbReference>
<keyword evidence="1" id="KW-0805">Transcription regulation</keyword>
<proteinExistence type="predicted"/>
<dbReference type="SUPFAM" id="SSF46689">
    <property type="entry name" value="Homeodomain-like"/>
    <property type="match status" value="1"/>
</dbReference>
<dbReference type="Proteomes" id="UP000269708">
    <property type="component" value="Unassembled WGS sequence"/>
</dbReference>
<keyword evidence="2" id="KW-0238">DNA-binding</keyword>
<dbReference type="AlphaFoldDB" id="A0A3N4W155"/>
<feature type="domain" description="HTH araC/xylS-type" evidence="4">
    <location>
        <begin position="140"/>
        <end position="221"/>
    </location>
</feature>
<keyword evidence="6" id="KW-1185">Reference proteome</keyword>
<dbReference type="PANTHER" id="PTHR46796:SF15">
    <property type="entry name" value="BLL1074 PROTEIN"/>
    <property type="match status" value="1"/>
</dbReference>
<comment type="caution">
    <text evidence="5">The sequence shown here is derived from an EMBL/GenBank/DDBJ whole genome shotgun (WGS) entry which is preliminary data.</text>
</comment>
<evidence type="ECO:0000259" key="4">
    <source>
        <dbReference type="PROSITE" id="PS01124"/>
    </source>
</evidence>
<dbReference type="RefSeq" id="WP_123769952.1">
    <property type="nucleotide sequence ID" value="NZ_RKQN01000002.1"/>
</dbReference>
<evidence type="ECO:0000256" key="1">
    <source>
        <dbReference type="ARBA" id="ARBA00023015"/>
    </source>
</evidence>
<organism evidence="5 6">
    <name type="scientific">Vulcaniibacterium tengchongense</name>
    <dbReference type="NCBI Taxonomy" id="1273429"/>
    <lineage>
        <taxon>Bacteria</taxon>
        <taxon>Pseudomonadati</taxon>
        <taxon>Pseudomonadota</taxon>
        <taxon>Gammaproteobacteria</taxon>
        <taxon>Lysobacterales</taxon>
        <taxon>Lysobacteraceae</taxon>
        <taxon>Vulcaniibacterium</taxon>
    </lineage>
</organism>
<dbReference type="PROSITE" id="PS01124">
    <property type="entry name" value="HTH_ARAC_FAMILY_2"/>
    <property type="match status" value="1"/>
</dbReference>
<dbReference type="Gene3D" id="1.10.10.60">
    <property type="entry name" value="Homeodomain-like"/>
    <property type="match status" value="1"/>
</dbReference>
<dbReference type="SMART" id="SM00342">
    <property type="entry name" value="HTH_ARAC"/>
    <property type="match status" value="1"/>
</dbReference>
<evidence type="ECO:0000313" key="5">
    <source>
        <dbReference type="EMBL" id="RPE79770.1"/>
    </source>
</evidence>
<dbReference type="InterPro" id="IPR018060">
    <property type="entry name" value="HTH_AraC"/>
</dbReference>
<keyword evidence="3" id="KW-0804">Transcription</keyword>
<dbReference type="OrthoDB" id="8737373at2"/>